<name>A0A6V8KRT4_9ACTN</name>
<reference evidence="1 2" key="2">
    <citation type="submission" date="2020-03" db="EMBL/GenBank/DDBJ databases">
        <authorList>
            <person name="Ichikawa N."/>
            <person name="Kimura A."/>
            <person name="Kitahashi Y."/>
            <person name="Uohara A."/>
        </authorList>
    </citation>
    <scope>NUCLEOTIDE SEQUENCE [LARGE SCALE GENOMIC DNA]</scope>
    <source>
        <strain evidence="1 2">NBRC 108639</strain>
    </source>
</reference>
<dbReference type="AlphaFoldDB" id="A0A6V8KRT4"/>
<evidence type="ECO:0000313" key="2">
    <source>
        <dbReference type="Proteomes" id="UP000482800"/>
    </source>
</evidence>
<sequence>MHGAGIRAMGRLMDQVLGTIDVHQPGSAAEIRKHLDLVAPHCRWTSGTWDESGLRWDAVENVHRHIEKLSNYLIRVYLTARTQLR</sequence>
<organism evidence="1 2">
    <name type="scientific">Phytohabitans houttuyneae</name>
    <dbReference type="NCBI Taxonomy" id="1076126"/>
    <lineage>
        <taxon>Bacteria</taxon>
        <taxon>Bacillati</taxon>
        <taxon>Actinomycetota</taxon>
        <taxon>Actinomycetes</taxon>
        <taxon>Micromonosporales</taxon>
        <taxon>Micromonosporaceae</taxon>
    </lineage>
</organism>
<proteinExistence type="predicted"/>
<evidence type="ECO:0000313" key="1">
    <source>
        <dbReference type="EMBL" id="GFJ84999.1"/>
    </source>
</evidence>
<accession>A0A6V8KRT4</accession>
<reference evidence="1 2" key="1">
    <citation type="submission" date="2020-03" db="EMBL/GenBank/DDBJ databases">
        <title>Whole genome shotgun sequence of Phytohabitans houttuyneae NBRC 108639.</title>
        <authorList>
            <person name="Komaki H."/>
            <person name="Tamura T."/>
        </authorList>
    </citation>
    <scope>NUCLEOTIDE SEQUENCE [LARGE SCALE GENOMIC DNA]</scope>
    <source>
        <strain evidence="1 2">NBRC 108639</strain>
    </source>
</reference>
<gene>
    <name evidence="1" type="ORF">Phou_091790</name>
</gene>
<dbReference type="EMBL" id="BLPF01000004">
    <property type="protein sequence ID" value="GFJ84999.1"/>
    <property type="molecule type" value="Genomic_DNA"/>
</dbReference>
<keyword evidence="2" id="KW-1185">Reference proteome</keyword>
<dbReference type="Proteomes" id="UP000482800">
    <property type="component" value="Unassembled WGS sequence"/>
</dbReference>
<protein>
    <submittedName>
        <fullName evidence="1">Uncharacterized protein</fullName>
    </submittedName>
</protein>
<comment type="caution">
    <text evidence="1">The sequence shown here is derived from an EMBL/GenBank/DDBJ whole genome shotgun (WGS) entry which is preliminary data.</text>
</comment>